<evidence type="ECO:0000256" key="4">
    <source>
        <dbReference type="ARBA" id="ARBA00023125"/>
    </source>
</evidence>
<keyword evidence="10" id="KW-1185">Reference proteome</keyword>
<dbReference type="Proteomes" id="UP001293593">
    <property type="component" value="Unassembled WGS sequence"/>
</dbReference>
<comment type="caution">
    <text evidence="9">The sequence shown here is derived from an EMBL/GenBank/DDBJ whole genome shotgun (WGS) entry which is preliminary data.</text>
</comment>
<evidence type="ECO:0000259" key="8">
    <source>
        <dbReference type="PROSITE" id="PS50888"/>
    </source>
</evidence>
<dbReference type="Gene3D" id="4.10.280.10">
    <property type="entry name" value="Helix-loop-helix DNA-binding domain"/>
    <property type="match status" value="1"/>
</dbReference>
<dbReference type="FunFam" id="4.10.280.10:FF:000085">
    <property type="entry name" value="Transcription factor bHLH126"/>
    <property type="match status" value="1"/>
</dbReference>
<keyword evidence="5" id="KW-0804">Transcription</keyword>
<organism evidence="9 10">
    <name type="scientific">Acacia crassicarpa</name>
    <name type="common">northern wattle</name>
    <dbReference type="NCBI Taxonomy" id="499986"/>
    <lineage>
        <taxon>Eukaryota</taxon>
        <taxon>Viridiplantae</taxon>
        <taxon>Streptophyta</taxon>
        <taxon>Embryophyta</taxon>
        <taxon>Tracheophyta</taxon>
        <taxon>Spermatophyta</taxon>
        <taxon>Magnoliopsida</taxon>
        <taxon>eudicotyledons</taxon>
        <taxon>Gunneridae</taxon>
        <taxon>Pentapetalae</taxon>
        <taxon>rosids</taxon>
        <taxon>fabids</taxon>
        <taxon>Fabales</taxon>
        <taxon>Fabaceae</taxon>
        <taxon>Caesalpinioideae</taxon>
        <taxon>mimosoid clade</taxon>
        <taxon>Acacieae</taxon>
        <taxon>Acacia</taxon>
    </lineage>
</organism>
<dbReference type="InterPro" id="IPR036638">
    <property type="entry name" value="HLH_DNA-bd_sf"/>
</dbReference>
<evidence type="ECO:0000313" key="10">
    <source>
        <dbReference type="Proteomes" id="UP001293593"/>
    </source>
</evidence>
<evidence type="ECO:0000256" key="1">
    <source>
        <dbReference type="ARBA" id="ARBA00004123"/>
    </source>
</evidence>
<evidence type="ECO:0000256" key="3">
    <source>
        <dbReference type="ARBA" id="ARBA00023015"/>
    </source>
</evidence>
<dbReference type="GO" id="GO:0090575">
    <property type="term" value="C:RNA polymerase II transcription regulator complex"/>
    <property type="evidence" value="ECO:0007669"/>
    <property type="project" value="TreeGrafter"/>
</dbReference>
<dbReference type="SMART" id="SM00353">
    <property type="entry name" value="HLH"/>
    <property type="match status" value="1"/>
</dbReference>
<reference evidence="9" key="1">
    <citation type="submission" date="2023-10" db="EMBL/GenBank/DDBJ databases">
        <title>Chromosome-level genome of the transformable northern wattle, Acacia crassicarpa.</title>
        <authorList>
            <person name="Massaro I."/>
            <person name="Sinha N.R."/>
            <person name="Poethig S."/>
            <person name="Leichty A.R."/>
        </authorList>
    </citation>
    <scope>NUCLEOTIDE SEQUENCE</scope>
    <source>
        <strain evidence="9">Acra3RX</strain>
        <tissue evidence="9">Leaf</tissue>
    </source>
</reference>
<evidence type="ECO:0000256" key="6">
    <source>
        <dbReference type="ARBA" id="ARBA00023242"/>
    </source>
</evidence>
<dbReference type="PANTHER" id="PTHR13935">
    <property type="entry name" value="ACHAETE-SCUTE TRANSCRIPTION FACTOR-RELATED"/>
    <property type="match status" value="1"/>
</dbReference>
<sequence>MFPSTQRGNNERVIEFSSRPHHLQQKSSEDLILDAGQAHYHASLDIINFSDKKLPSIRTNKLLCESTASDKINHYRNSDNKDYKKKNEKLIHREIERQRRQEMATLHASLRSLLPLEFIKGKRSMSDHMNEAKNYIKHLQERIKELSAKRDELKKLTRNNSSNPEETHECEKYTYSGFFSVHEINNNVGVGIEVSSSFGEETLFPLSKLLKLILDEGLGVVNCVTSQINGRLIHSVQCEVTNSSDDRADLPALRRKIVDLVPSFKCSD</sequence>
<dbReference type="PROSITE" id="PS50888">
    <property type="entry name" value="BHLH"/>
    <property type="match status" value="1"/>
</dbReference>
<gene>
    <name evidence="9" type="ORF">QN277_000096</name>
</gene>
<dbReference type="SUPFAM" id="SSF47459">
    <property type="entry name" value="HLH, helix-loop-helix DNA-binding domain"/>
    <property type="match status" value="1"/>
</dbReference>
<evidence type="ECO:0000256" key="7">
    <source>
        <dbReference type="SAM" id="Coils"/>
    </source>
</evidence>
<evidence type="ECO:0000313" key="9">
    <source>
        <dbReference type="EMBL" id="KAK4283104.1"/>
    </source>
</evidence>
<dbReference type="GO" id="GO:0000977">
    <property type="term" value="F:RNA polymerase II transcription regulatory region sequence-specific DNA binding"/>
    <property type="evidence" value="ECO:0007669"/>
    <property type="project" value="TreeGrafter"/>
</dbReference>
<feature type="coiled-coil region" evidence="7">
    <location>
        <begin position="129"/>
        <end position="159"/>
    </location>
</feature>
<name>A0AAE1N4M9_9FABA</name>
<dbReference type="InterPro" id="IPR015660">
    <property type="entry name" value="MASH1/Ascl1a-like"/>
</dbReference>
<keyword evidence="4" id="KW-0238">DNA-binding</keyword>
<dbReference type="AlphaFoldDB" id="A0AAE1N4M9"/>
<keyword evidence="6" id="KW-0539">Nucleus</keyword>
<comment type="subcellular location">
    <subcellularLocation>
        <location evidence="1">Nucleus</location>
    </subcellularLocation>
</comment>
<dbReference type="GO" id="GO:0000981">
    <property type="term" value="F:DNA-binding transcription factor activity, RNA polymerase II-specific"/>
    <property type="evidence" value="ECO:0007669"/>
    <property type="project" value="TreeGrafter"/>
</dbReference>
<comment type="subunit">
    <text evidence="2">Homodimer.</text>
</comment>
<dbReference type="GO" id="GO:0046983">
    <property type="term" value="F:protein dimerization activity"/>
    <property type="evidence" value="ECO:0007669"/>
    <property type="project" value="InterPro"/>
</dbReference>
<protein>
    <recommendedName>
        <fullName evidence="8">BHLH domain-containing protein</fullName>
    </recommendedName>
</protein>
<dbReference type="EMBL" id="JAWXYG010000001">
    <property type="protein sequence ID" value="KAK4283104.1"/>
    <property type="molecule type" value="Genomic_DNA"/>
</dbReference>
<keyword evidence="7" id="KW-0175">Coiled coil</keyword>
<dbReference type="Pfam" id="PF00010">
    <property type="entry name" value="HLH"/>
    <property type="match status" value="1"/>
</dbReference>
<proteinExistence type="predicted"/>
<dbReference type="CDD" id="cd18914">
    <property type="entry name" value="bHLH_AtORG2_like"/>
    <property type="match status" value="1"/>
</dbReference>
<keyword evidence="3" id="KW-0805">Transcription regulation</keyword>
<accession>A0AAE1N4M9</accession>
<dbReference type="PANTHER" id="PTHR13935:SF106">
    <property type="entry name" value="ACHAETE-SCUTE COMPLEX PROTEIN T5-RELATED"/>
    <property type="match status" value="1"/>
</dbReference>
<feature type="domain" description="BHLH" evidence="8">
    <location>
        <begin position="87"/>
        <end position="139"/>
    </location>
</feature>
<dbReference type="InterPro" id="IPR011598">
    <property type="entry name" value="bHLH_dom"/>
</dbReference>
<evidence type="ECO:0000256" key="5">
    <source>
        <dbReference type="ARBA" id="ARBA00023163"/>
    </source>
</evidence>
<evidence type="ECO:0000256" key="2">
    <source>
        <dbReference type="ARBA" id="ARBA00011738"/>
    </source>
</evidence>